<evidence type="ECO:0000313" key="11">
    <source>
        <dbReference type="Proteomes" id="UP000509327"/>
    </source>
</evidence>
<dbReference type="PANTHER" id="PTHR30349:SF64">
    <property type="entry name" value="PROPHAGE INTEGRASE INTD-RELATED"/>
    <property type="match status" value="1"/>
</dbReference>
<keyword evidence="2" id="KW-0229">DNA integration</keyword>
<sequence>MASFKKHATGWEYRLRFKDPFTQTFREKSQRGYETKKEAQLAAAEFERSLSSGYEQSDLSLKDYLNFWIDQYKKGSVRKNTLLLHQNNIKNHILPYFRNILLRDVKPIMYQNFINSISEKGPSRRTVELIHATMHNALQKAVIIGKIEKNPCIGVEIKIKRKKREVHFIDSSDISRFLQNAYEYGYIYWIFFKVLIETGMRKGEAAALKWPDIDLENQLITIDETLDFTAKDKEGLFGETKTIKSERTIKISQSLANDLKYHQEWQKQNKGVLGERYHLDLDLVLCREDGNYMPKSSLFNAFSRILDRSDLPSLPIHSLRHTCAVLLLEAGADMKFVQEQLGHGSIQITSDVYAHISSKIQKNNMDKFEVFTKGILQD</sequence>
<feature type="domain" description="Tyr recombinase" evidence="6">
    <location>
        <begin position="164"/>
        <end position="366"/>
    </location>
</feature>
<dbReference type="PROSITE" id="PS51900">
    <property type="entry name" value="CB"/>
    <property type="match status" value="1"/>
</dbReference>
<keyword evidence="3 5" id="KW-0238">DNA-binding</keyword>
<dbReference type="EMBL" id="QJSW01000029">
    <property type="protein sequence ID" value="PYE43290.1"/>
    <property type="molecule type" value="Genomic_DNA"/>
</dbReference>
<evidence type="ECO:0000259" key="7">
    <source>
        <dbReference type="PROSITE" id="PS51900"/>
    </source>
</evidence>
<dbReference type="InterPro" id="IPR004107">
    <property type="entry name" value="Integrase_SAM-like_N"/>
</dbReference>
<dbReference type="InterPro" id="IPR044068">
    <property type="entry name" value="CB"/>
</dbReference>
<feature type="domain" description="Core-binding (CB)" evidence="7">
    <location>
        <begin position="59"/>
        <end position="142"/>
    </location>
</feature>
<proteinExistence type="inferred from homology"/>
<dbReference type="CDD" id="cd01189">
    <property type="entry name" value="INT_ICEBs1_C_like"/>
    <property type="match status" value="1"/>
</dbReference>
<keyword evidence="4" id="KW-0233">DNA recombination</keyword>
<dbReference type="Gene3D" id="1.10.150.130">
    <property type="match status" value="1"/>
</dbReference>
<dbReference type="InterPro" id="IPR010998">
    <property type="entry name" value="Integrase_recombinase_N"/>
</dbReference>
<evidence type="ECO:0000256" key="2">
    <source>
        <dbReference type="ARBA" id="ARBA00022908"/>
    </source>
</evidence>
<dbReference type="Gene3D" id="1.10.443.10">
    <property type="entry name" value="Intergrase catalytic core"/>
    <property type="match status" value="1"/>
</dbReference>
<dbReference type="PANTHER" id="PTHR30349">
    <property type="entry name" value="PHAGE INTEGRASE-RELATED"/>
    <property type="match status" value="1"/>
</dbReference>
<dbReference type="Proteomes" id="UP000509327">
    <property type="component" value="Chromosome"/>
</dbReference>
<reference evidence="8 10" key="1">
    <citation type="submission" date="2018-06" db="EMBL/GenBank/DDBJ databases">
        <title>Genomic Encyclopedia of Type Strains, Phase III (KMG-III): the genomes of soil and plant-associated and newly described type strains.</title>
        <authorList>
            <person name="Whitman W."/>
        </authorList>
    </citation>
    <scope>NUCLEOTIDE SEQUENCE [LARGE SCALE GENOMIC DNA]</scope>
    <source>
        <strain evidence="8 10">CECT 7022</strain>
    </source>
</reference>
<dbReference type="Pfam" id="PF14659">
    <property type="entry name" value="Phage_int_SAM_3"/>
    <property type="match status" value="1"/>
</dbReference>
<comment type="similarity">
    <text evidence="1">Belongs to the 'phage' integrase family.</text>
</comment>
<dbReference type="AlphaFoldDB" id="A0A2V4VEF6"/>
<dbReference type="InterPro" id="IPR028259">
    <property type="entry name" value="AP2-like_int_N"/>
</dbReference>
<dbReference type="RefSeq" id="WP_110899349.1">
    <property type="nucleotide sequence ID" value="NZ_CP054614.1"/>
</dbReference>
<dbReference type="InterPro" id="IPR013762">
    <property type="entry name" value="Integrase-like_cat_sf"/>
</dbReference>
<dbReference type="GO" id="GO:0003677">
    <property type="term" value="F:DNA binding"/>
    <property type="evidence" value="ECO:0007669"/>
    <property type="project" value="UniProtKB-UniRule"/>
</dbReference>
<dbReference type="Pfam" id="PF00589">
    <property type="entry name" value="Phage_integrase"/>
    <property type="match status" value="1"/>
</dbReference>
<dbReference type="OrthoDB" id="9803188at2"/>
<dbReference type="InterPro" id="IPR050090">
    <property type="entry name" value="Tyrosine_recombinase_XerCD"/>
</dbReference>
<dbReference type="EMBL" id="CP054614">
    <property type="protein sequence ID" value="QKS55579.1"/>
    <property type="molecule type" value="Genomic_DNA"/>
</dbReference>
<evidence type="ECO:0000256" key="5">
    <source>
        <dbReference type="PROSITE-ProRule" id="PRU01248"/>
    </source>
</evidence>
<evidence type="ECO:0000256" key="1">
    <source>
        <dbReference type="ARBA" id="ARBA00008857"/>
    </source>
</evidence>
<evidence type="ECO:0000256" key="3">
    <source>
        <dbReference type="ARBA" id="ARBA00023125"/>
    </source>
</evidence>
<reference evidence="9 11" key="2">
    <citation type="submission" date="2020-06" db="EMBL/GenBank/DDBJ databases">
        <title>Complete genome of Paenibacillus barcinonensis KACC11450.</title>
        <authorList>
            <person name="Kim M."/>
            <person name="Park Y.-J."/>
            <person name="Shin J.-H."/>
        </authorList>
    </citation>
    <scope>NUCLEOTIDE SEQUENCE [LARGE SCALE GENOMIC DNA]</scope>
    <source>
        <strain evidence="9 11">KACC11450</strain>
    </source>
</reference>
<evidence type="ECO:0000313" key="8">
    <source>
        <dbReference type="EMBL" id="PYE43290.1"/>
    </source>
</evidence>
<evidence type="ECO:0000313" key="10">
    <source>
        <dbReference type="Proteomes" id="UP000247790"/>
    </source>
</evidence>
<dbReference type="GO" id="GO:0006310">
    <property type="term" value="P:DNA recombination"/>
    <property type="evidence" value="ECO:0007669"/>
    <property type="project" value="UniProtKB-KW"/>
</dbReference>
<accession>A0A2V4VEF6</accession>
<dbReference type="PROSITE" id="PS51898">
    <property type="entry name" value="TYR_RECOMBINASE"/>
    <property type="match status" value="1"/>
</dbReference>
<evidence type="ECO:0000259" key="6">
    <source>
        <dbReference type="PROSITE" id="PS51898"/>
    </source>
</evidence>
<keyword evidence="11" id="KW-1185">Reference proteome</keyword>
<name>A0A2V4VEF6_PAEBA</name>
<protein>
    <submittedName>
        <fullName evidence="9">Site-specific integrase</fullName>
    </submittedName>
    <submittedName>
        <fullName evidence="8">Site-specific recombinase XerD</fullName>
    </submittedName>
</protein>
<evidence type="ECO:0000313" key="9">
    <source>
        <dbReference type="EMBL" id="QKS55579.1"/>
    </source>
</evidence>
<dbReference type="SUPFAM" id="SSF56349">
    <property type="entry name" value="DNA breaking-rejoining enzymes"/>
    <property type="match status" value="1"/>
</dbReference>
<organism evidence="8 10">
    <name type="scientific">Paenibacillus barcinonensis</name>
    <dbReference type="NCBI Taxonomy" id="198119"/>
    <lineage>
        <taxon>Bacteria</taxon>
        <taxon>Bacillati</taxon>
        <taxon>Bacillota</taxon>
        <taxon>Bacilli</taxon>
        <taxon>Bacillales</taxon>
        <taxon>Paenibacillaceae</taxon>
        <taxon>Paenibacillus</taxon>
    </lineage>
</organism>
<dbReference type="Proteomes" id="UP000247790">
    <property type="component" value="Unassembled WGS sequence"/>
</dbReference>
<dbReference type="GO" id="GO:0015074">
    <property type="term" value="P:DNA integration"/>
    <property type="evidence" value="ECO:0007669"/>
    <property type="project" value="UniProtKB-KW"/>
</dbReference>
<dbReference type="InterPro" id="IPR011010">
    <property type="entry name" value="DNA_brk_join_enz"/>
</dbReference>
<evidence type="ECO:0000256" key="4">
    <source>
        <dbReference type="ARBA" id="ARBA00023172"/>
    </source>
</evidence>
<gene>
    <name evidence="8" type="ORF">DFQ00_12951</name>
    <name evidence="9" type="ORF">HUB98_04100</name>
</gene>
<dbReference type="InterPro" id="IPR002104">
    <property type="entry name" value="Integrase_catalytic"/>
</dbReference>
<dbReference type="Pfam" id="PF14657">
    <property type="entry name" value="Arm-DNA-bind_4"/>
    <property type="match status" value="1"/>
</dbReference>